<dbReference type="AlphaFoldDB" id="A0A2G5ICK6"/>
<sequence>MSDCAVGRQRKCQCCISQNKMCLARTGFLNNWPCSQLQLPVWSIFPDSSIASSAVVGLYLSSTGGGKHALAGFRDGLGSLLIALERVVPQTGLARRRCSSI</sequence>
<dbReference type="Proteomes" id="UP000230605">
    <property type="component" value="Chromosome 1"/>
</dbReference>
<evidence type="ECO:0000313" key="2">
    <source>
        <dbReference type="Proteomes" id="UP000230605"/>
    </source>
</evidence>
<dbReference type="EMBL" id="LKMD01000100">
    <property type="protein sequence ID" value="PIB02577.1"/>
    <property type="molecule type" value="Genomic_DNA"/>
</dbReference>
<protein>
    <submittedName>
        <fullName evidence="1">Uncharacterized protein</fullName>
    </submittedName>
</protein>
<name>A0A2G5ICK6_CERBT</name>
<proteinExistence type="predicted"/>
<reference evidence="1 2" key="1">
    <citation type="submission" date="2015-10" db="EMBL/GenBank/DDBJ databases">
        <title>The cercosporin biosynthetic gene cluster was horizontally transferred to several fungal lineages and shown to be expanded in Cercospora beticola based on microsynteny with recipient genomes.</title>
        <authorList>
            <person name="De Jonge R."/>
            <person name="Ebert M.K."/>
            <person name="Suttle J.C."/>
            <person name="Jurick Ii W.M."/>
            <person name="Secor G.A."/>
            <person name="Thomma B.P."/>
            <person name="Van De Peer Y."/>
            <person name="Bolton M.D."/>
        </authorList>
    </citation>
    <scope>NUCLEOTIDE SEQUENCE [LARGE SCALE GENOMIC DNA]</scope>
    <source>
        <strain evidence="1 2">09-40</strain>
    </source>
</reference>
<comment type="caution">
    <text evidence="1">The sequence shown here is derived from an EMBL/GenBank/DDBJ whole genome shotgun (WGS) entry which is preliminary data.</text>
</comment>
<accession>A0A2G5ICK6</accession>
<gene>
    <name evidence="1" type="ORF">CB0940_01161</name>
</gene>
<organism evidence="1 2">
    <name type="scientific">Cercospora beticola</name>
    <name type="common">Sugarbeet leaf spot fungus</name>
    <dbReference type="NCBI Taxonomy" id="122368"/>
    <lineage>
        <taxon>Eukaryota</taxon>
        <taxon>Fungi</taxon>
        <taxon>Dikarya</taxon>
        <taxon>Ascomycota</taxon>
        <taxon>Pezizomycotina</taxon>
        <taxon>Dothideomycetes</taxon>
        <taxon>Dothideomycetidae</taxon>
        <taxon>Mycosphaerellales</taxon>
        <taxon>Mycosphaerellaceae</taxon>
        <taxon>Cercospora</taxon>
    </lineage>
</organism>
<evidence type="ECO:0000313" key="1">
    <source>
        <dbReference type="EMBL" id="PIB02577.1"/>
    </source>
</evidence>